<proteinExistence type="inferred from homology"/>
<dbReference type="Gene3D" id="3.30.70.920">
    <property type="match status" value="1"/>
</dbReference>
<evidence type="ECO:0000313" key="5">
    <source>
        <dbReference type="EMBL" id="OAQ14427.1"/>
    </source>
</evidence>
<dbReference type="GO" id="GO:0051224">
    <property type="term" value="P:negative regulation of protein transport"/>
    <property type="evidence" value="ECO:0007669"/>
    <property type="project" value="UniProtKB-UniRule"/>
</dbReference>
<evidence type="ECO:0000256" key="4">
    <source>
        <dbReference type="HAMAP-Rule" id="MF_02200"/>
    </source>
</evidence>
<dbReference type="PANTHER" id="PTHR38603">
    <property type="entry name" value="CHAPERONE NAPD"/>
    <property type="match status" value="1"/>
</dbReference>
<dbReference type="RefSeq" id="WP_025289714.1">
    <property type="nucleotide sequence ID" value="NZ_JACI01000002.1"/>
</dbReference>
<dbReference type="AlphaFoldDB" id="A0A179CXX8"/>
<dbReference type="InterPro" id="IPR005623">
    <property type="entry name" value="Chaperone_NapD_NO3_reduct"/>
</dbReference>
<comment type="subunit">
    <text evidence="4">Interacts with the cytoplasmic NapA precursor.</text>
</comment>
<dbReference type="Pfam" id="PF03927">
    <property type="entry name" value="NapD"/>
    <property type="match status" value="1"/>
</dbReference>
<dbReference type="Proteomes" id="UP000078358">
    <property type="component" value="Unassembled WGS sequence"/>
</dbReference>
<dbReference type="PATRIC" id="fig|1261658.3.peg.1735"/>
<comment type="similarity">
    <text evidence="4">Belongs to the NapD family.</text>
</comment>
<accession>A0A179CXX8</accession>
<comment type="subcellular location">
    <subcellularLocation>
        <location evidence="1 4">Cytoplasm</location>
    </subcellularLocation>
</comment>
<comment type="caution">
    <text evidence="5">The sequence shown here is derived from an EMBL/GenBank/DDBJ whole genome shotgun (WGS) entry which is preliminary data.</text>
</comment>
<evidence type="ECO:0000256" key="3">
    <source>
        <dbReference type="ARBA" id="ARBA00023186"/>
    </source>
</evidence>
<dbReference type="GO" id="GO:0005048">
    <property type="term" value="F:signal sequence binding"/>
    <property type="evidence" value="ECO:0007669"/>
    <property type="project" value="UniProtKB-UniRule"/>
</dbReference>
<dbReference type="PANTHER" id="PTHR38603:SF1">
    <property type="entry name" value="CHAPERONE NAPD"/>
    <property type="match status" value="1"/>
</dbReference>
<evidence type="ECO:0000256" key="1">
    <source>
        <dbReference type="ARBA" id="ARBA00004496"/>
    </source>
</evidence>
<dbReference type="EMBL" id="JACI01000002">
    <property type="protein sequence ID" value="OAQ14427.1"/>
    <property type="molecule type" value="Genomic_DNA"/>
</dbReference>
<comment type="function">
    <text evidence="4">Chaperone for NapA, the catalytic subunit of the periplasmic nitrate reductase. It binds directly and specifically to the twin-arginine signal peptide of NapA, preventing premature interaction with the Tat translocase and premature export.</text>
</comment>
<gene>
    <name evidence="4" type="primary">napD</name>
    <name evidence="5" type="ORF">F480_08700</name>
</gene>
<evidence type="ECO:0000256" key="2">
    <source>
        <dbReference type="ARBA" id="ARBA00022490"/>
    </source>
</evidence>
<dbReference type="GO" id="GO:0005737">
    <property type="term" value="C:cytoplasm"/>
    <property type="evidence" value="ECO:0007669"/>
    <property type="project" value="UniProtKB-SubCell"/>
</dbReference>
<keyword evidence="2 4" id="KW-0963">Cytoplasm</keyword>
<evidence type="ECO:0000313" key="6">
    <source>
        <dbReference type="Proteomes" id="UP000078358"/>
    </source>
</evidence>
<reference evidence="5 6" key="1">
    <citation type="submission" date="2014-01" db="EMBL/GenBank/DDBJ databases">
        <authorList>
            <person name="Zuccon D."/>
        </authorList>
    </citation>
    <scope>NUCLEOTIDE SEQUENCE [LARGE SCALE GENOMIC DNA]</scope>
    <source>
        <strain evidence="5 6">Y31</strain>
    </source>
</reference>
<organism evidence="5 6">
    <name type="scientific">Bibersteinia trehalosi Y31</name>
    <dbReference type="NCBI Taxonomy" id="1261658"/>
    <lineage>
        <taxon>Bacteria</taxon>
        <taxon>Pseudomonadati</taxon>
        <taxon>Pseudomonadota</taxon>
        <taxon>Gammaproteobacteria</taxon>
        <taxon>Pasteurellales</taxon>
        <taxon>Pasteurellaceae</taxon>
        <taxon>Bibersteinia</taxon>
    </lineage>
</organism>
<dbReference type="HAMAP" id="MF_02200">
    <property type="entry name" value="NapD"/>
    <property type="match status" value="1"/>
</dbReference>
<sequence length="90" mass="10258">MQNNFNPELGNWYVASLVLQVRPEYINEVKDKLATMPYTEIHGEKPDEGKLVVVMEADKEKALVSKMESLQTLEGVMAVSLIYSQRDEIN</sequence>
<name>A0A179CXX8_BIBTR</name>
<protein>
    <recommendedName>
        <fullName evidence="4">Chaperone NapD</fullName>
    </recommendedName>
    <alternativeName>
        <fullName evidence="4">NapA signal peptide-binding chaperone NapD</fullName>
    </alternativeName>
</protein>
<keyword evidence="3 4" id="KW-0143">Chaperone</keyword>